<evidence type="ECO:0000259" key="3">
    <source>
        <dbReference type="Pfam" id="PF20209"/>
    </source>
</evidence>
<dbReference type="InterPro" id="IPR046700">
    <property type="entry name" value="DUF6570"/>
</dbReference>
<feature type="compositionally biased region" description="Acidic residues" evidence="1">
    <location>
        <begin position="1024"/>
        <end position="1036"/>
    </location>
</feature>
<feature type="non-terminal residue" evidence="4">
    <location>
        <position position="1086"/>
    </location>
</feature>
<organism evidence="4 5">
    <name type="scientific">Tilletia caries</name>
    <name type="common">wheat bunt fungus</name>
    <dbReference type="NCBI Taxonomy" id="13290"/>
    <lineage>
        <taxon>Eukaryota</taxon>
        <taxon>Fungi</taxon>
        <taxon>Dikarya</taxon>
        <taxon>Basidiomycota</taxon>
        <taxon>Ustilaginomycotina</taxon>
        <taxon>Exobasidiomycetes</taxon>
        <taxon>Tilletiales</taxon>
        <taxon>Tilletiaceae</taxon>
        <taxon>Tilletia</taxon>
    </lineage>
</organism>
<evidence type="ECO:0008006" key="6">
    <source>
        <dbReference type="Google" id="ProtNLM"/>
    </source>
</evidence>
<protein>
    <recommendedName>
        <fullName evidence="6">Helitron helicase-like domain-containing protein</fullName>
    </recommendedName>
</protein>
<proteinExistence type="predicted"/>
<dbReference type="Proteomes" id="UP000836402">
    <property type="component" value="Unassembled WGS sequence"/>
</dbReference>
<reference evidence="4" key="1">
    <citation type="submission" date="2020-10" db="EMBL/GenBank/DDBJ databases">
        <authorList>
            <person name="Sedaghatjoo S."/>
        </authorList>
    </citation>
    <scope>NUCLEOTIDE SEQUENCE</scope>
    <source>
        <strain evidence="4">AZH3</strain>
    </source>
</reference>
<evidence type="ECO:0000313" key="5">
    <source>
        <dbReference type="Proteomes" id="UP000836402"/>
    </source>
</evidence>
<gene>
    <name evidence="4" type="ORF">JKIAZH3_G1408</name>
</gene>
<feature type="domain" description="DUF6570" evidence="3">
    <location>
        <begin position="251"/>
        <end position="388"/>
    </location>
</feature>
<dbReference type="InterPro" id="IPR025476">
    <property type="entry name" value="Helitron_helicase-like"/>
</dbReference>
<evidence type="ECO:0000259" key="2">
    <source>
        <dbReference type="Pfam" id="PF14214"/>
    </source>
</evidence>
<dbReference type="EMBL" id="CAJHJG010002796">
    <property type="protein sequence ID" value="CAD6923375.1"/>
    <property type="molecule type" value="Genomic_DNA"/>
</dbReference>
<evidence type="ECO:0000313" key="4">
    <source>
        <dbReference type="EMBL" id="CAD6923375.1"/>
    </source>
</evidence>
<keyword evidence="5" id="KW-1185">Reference proteome</keyword>
<feature type="region of interest" description="Disordered" evidence="1">
    <location>
        <begin position="788"/>
        <end position="817"/>
    </location>
</feature>
<name>A0ABN7IV34_9BASI</name>
<comment type="caution">
    <text evidence="4">The sequence shown here is derived from an EMBL/GenBank/DDBJ whole genome shotgun (WGS) entry which is preliminary data.</text>
</comment>
<sequence length="1086" mass="121760">MASSTDLFSGFSVLHLRNFLVAAQPRKRASRMNREELSSLLLDSMVADEISFYERAARTAFAAIDSPDQFAQLVQRKLDERYGSYVPLYLHSLQRRRHALMGNQRAAASAHPSPITPAQASQAVSESVAGPSWPQPVSDVVKDDCMLKFAHETNIGEAETCAVCGRRTFNRDILFTDYSPCKTYDAQTLSLDVLRIQDPHILARPEHYFTFGDPCIDGLALHKDGVHLANGAASLDICGQCHRDLDRDPPRLPPLSLANDNIRGFLPVELQDITWLEERLCARYLASAYIVRLYDLTAPGAVDERPRVMKGHACAFPLNTISTAAKLPWAVDTHAPLISCIVIGPRKPRIKDLRNVFKIRREKVRSLLLYLREHSKGYPQFPLDENALGMLPEDDVPELIMRHVLHETHTDVPSLFARETAGLDKHPGMLDELDDSTDNPRSFLEHHGLLDLDGMIPHHSRMSAAVANATGTERPDLVIRHGTTFVQEYNNPELFPGMFPTLFPWGTGGFELKRRTPLSLQRQAKYLLDLVEPSFRRHWSFVFVVANIKQRRAIHNGSRFMCRARDYEQVTNMMRTLTPSVVKRISDHLQRGGSLNSLLGEERRIFALLKKCQVISANVPGSRAIMIRARADIRAYVGQHGIFHLFLTLNPGPNHSPVFHIFYGDKSVRLDTRSPELPTSHNRGIRVADDPIAASDYFHFHVAAVFQYLLGWDLRKGQSTLAGGLFGRLSAYYLVKEHSMRGQLHCHCLIWLEGGMNPSDLRSKMRSDAEFRQRYLDFLDDLLSHGYPQSGTDDQASPAPTKRKPRQERPPIPTNEDYRTDFYTDHHLLAHEVQTHRHTFTCFKGGRTSCRFQYPHDIVQDSSFDLETNSVHLRVQHPLINWHNPHLLVATRHNHDLKSVQSGQSGSAAASYITSYSTKSEETPANQISMINAVYERMATMGSATTEAQSFLTRCVMQFGRERQVHAQQAATYVRDLGDTEQSHPTVAMMSGQLVATVIALYGSLRDLNGASPDVGSTGPPGAPDDDPPAVSEPEDLTAVQPGRDTVDEPSCSNLHADDDEEDDGFDEGGMLPLNTKGLAHQVDDY</sequence>
<dbReference type="Pfam" id="PF20209">
    <property type="entry name" value="DUF6570"/>
    <property type="match status" value="1"/>
</dbReference>
<accession>A0ABN7IV34</accession>
<evidence type="ECO:0000256" key="1">
    <source>
        <dbReference type="SAM" id="MobiDB-lite"/>
    </source>
</evidence>
<feature type="domain" description="Helitron helicase-like" evidence="2">
    <location>
        <begin position="525"/>
        <end position="750"/>
    </location>
</feature>
<feature type="region of interest" description="Disordered" evidence="1">
    <location>
        <begin position="1011"/>
        <end position="1086"/>
    </location>
</feature>
<feature type="compositionally biased region" description="Acidic residues" evidence="1">
    <location>
        <begin position="1058"/>
        <end position="1067"/>
    </location>
</feature>
<dbReference type="Pfam" id="PF14214">
    <property type="entry name" value="Helitron_like_N"/>
    <property type="match status" value="1"/>
</dbReference>